<organism evidence="1 2">
    <name type="scientific">Lipomyces orientalis</name>
    <dbReference type="NCBI Taxonomy" id="1233043"/>
    <lineage>
        <taxon>Eukaryota</taxon>
        <taxon>Fungi</taxon>
        <taxon>Dikarya</taxon>
        <taxon>Ascomycota</taxon>
        <taxon>Saccharomycotina</taxon>
        <taxon>Lipomycetes</taxon>
        <taxon>Lipomycetales</taxon>
        <taxon>Lipomycetaceae</taxon>
        <taxon>Lipomyces</taxon>
    </lineage>
</organism>
<protein>
    <submittedName>
        <fullName evidence="1">Amino acid permease-domain-containing protein</fullName>
    </submittedName>
</protein>
<keyword evidence="2" id="KW-1185">Reference proteome</keyword>
<name>A0ACC3TXT6_9ASCO</name>
<sequence>MARPSLWQRLQGCYSHRRRASDGYLDGEKKSQEPEKMGTFSGVFVPTTLNVLSILMFLRFGFILGQVGVIGMIGILVISYVIDLLTVLSISAISTNGTVRGGGAYYMISRSLGPEFGGSIGIVFYIGQVLNAGLNVVGFVEPILSNFGNEYGITSQILPEGRWFEFLYATCLLLLCTGACMLGSSAFTKAGYVLFVILVLSTLSVPLSAFFVKEHYVPEFDTVYSGLSLTTLRNNTLPMFTAGAAGSTVSGRENFRDIFGIFFPATAGIFAGASMSGDLKSPGKSIPKGTLYGLLMTFLFYAVVIIAMAASIPRQLLYTDVQVLQTVNLSKYVILLGEMSTALFSSIVGILGAAKVLQAIARDDILPQLRIFKQGTKRGDEPIYAVVVTYVLCQVTILLPINQIASFVTMAFLMTFIVTNVACFLLKIGSAPNFRPSFHFFNSITALAGGLFCIATMFVVDGIYASVIIGVLIGLFIIIHYVTPPKAWGDVSQSLIYHQVRKYLLRLRQDHVKFWRPQVLLFVHDPRSSWNLIHFCNSLKKGALYILGHVVVMDNFQEGLSEMKRLQSSWIKLRDISKVKAFVQMAADPDFVWGARNIVMQAGLGGMKPNIAVLGFFDVESYRARMAAGGLTPQATKTEKRPELLQHSFKHKANIDSLPTDNVKPGASMSVTQYVNIIEDLLAMQINVAIARGFSELELPYSWIPKESRQKKYIDLWPIQMSAHLLEPNGEGSVLSTNFDTYTLILQLGAILRTVPAWKKMYSARVLVFVEYQEDVEEECGRVKTLLDNLRIEAEVCVFCLSDGSVPAYETLIHGLPDTTGKVTSTLGDEAWWIELEEARRVLESADLVEPGKPIPISYLNGEIAISPSAVLDIHPGNIEGPSVVGSAAAGMPSAIASGNDVPELKKYLRKRRQTMTEVQRIGMSFSMQTSRLADEEVAYSATIDDDDDVDEDELVGDGELDAGYSTEDTGVGSSSSRGKGIELSPSSTSHSKKSLGSSSSSSIATLYKQTSHESSQSAKQRLQEEQQRNLIDVERSAADASSSSSSAQSVESQRPSTLSSSALVSDSQVPLARPRLTHQSSLATSISGTARTRRSIPHFSGRTMPHSEVLDEEEGQKTIRFASHSRIATTLGESGSPDHHPLAPSTTGSSSKLSRTLSTFIPPYHDERYLSFNDLPARAQHLILNDLMGAQSREAAVLLATLPAPMTNTYQSEEDSISYLEELDLWCKDLPPTLLVHSQSVTVTMAL</sequence>
<reference evidence="2" key="1">
    <citation type="journal article" date="2024" name="Front. Bioeng. Biotechnol.">
        <title>Genome-scale model development and genomic sequencing of the oleaginous clade Lipomyces.</title>
        <authorList>
            <person name="Czajka J.J."/>
            <person name="Han Y."/>
            <person name="Kim J."/>
            <person name="Mondo S.J."/>
            <person name="Hofstad B.A."/>
            <person name="Robles A."/>
            <person name="Haridas S."/>
            <person name="Riley R."/>
            <person name="LaButti K."/>
            <person name="Pangilinan J."/>
            <person name="Andreopoulos W."/>
            <person name="Lipzen A."/>
            <person name="Yan J."/>
            <person name="Wang M."/>
            <person name="Ng V."/>
            <person name="Grigoriev I.V."/>
            <person name="Spatafora J.W."/>
            <person name="Magnuson J.K."/>
            <person name="Baker S.E."/>
            <person name="Pomraning K.R."/>
        </authorList>
    </citation>
    <scope>NUCLEOTIDE SEQUENCE [LARGE SCALE GENOMIC DNA]</scope>
    <source>
        <strain evidence="2">CBS 10300</strain>
    </source>
</reference>
<evidence type="ECO:0000313" key="2">
    <source>
        <dbReference type="Proteomes" id="UP001489719"/>
    </source>
</evidence>
<accession>A0ACC3TXT6</accession>
<proteinExistence type="predicted"/>
<gene>
    <name evidence="1" type="ORF">V1517DRAFT_125562</name>
</gene>
<dbReference type="EMBL" id="MU970037">
    <property type="protein sequence ID" value="KAK9325870.1"/>
    <property type="molecule type" value="Genomic_DNA"/>
</dbReference>
<evidence type="ECO:0000313" key="1">
    <source>
        <dbReference type="EMBL" id="KAK9325870.1"/>
    </source>
</evidence>
<dbReference type="Proteomes" id="UP001489719">
    <property type="component" value="Unassembled WGS sequence"/>
</dbReference>
<comment type="caution">
    <text evidence="1">The sequence shown here is derived from an EMBL/GenBank/DDBJ whole genome shotgun (WGS) entry which is preliminary data.</text>
</comment>